<dbReference type="AlphaFoldDB" id="A0A0A8XZB5"/>
<accession>A0A0A8XZB5</accession>
<reference evidence="1" key="2">
    <citation type="journal article" date="2015" name="Data Brief">
        <title>Shoot transcriptome of the giant reed, Arundo donax.</title>
        <authorList>
            <person name="Barrero R.A."/>
            <person name="Guerrero F.D."/>
            <person name="Moolhuijzen P."/>
            <person name="Goolsby J.A."/>
            <person name="Tidwell J."/>
            <person name="Bellgard S.E."/>
            <person name="Bellgard M.I."/>
        </authorList>
    </citation>
    <scope>NUCLEOTIDE SEQUENCE</scope>
    <source>
        <tissue evidence="1">Shoot tissue taken approximately 20 cm above the soil surface</tissue>
    </source>
</reference>
<dbReference type="EMBL" id="GBRH01278699">
    <property type="protein sequence ID" value="JAD19196.1"/>
    <property type="molecule type" value="Transcribed_RNA"/>
</dbReference>
<reference evidence="1" key="1">
    <citation type="submission" date="2014-09" db="EMBL/GenBank/DDBJ databases">
        <authorList>
            <person name="Magalhaes I.L.F."/>
            <person name="Oliveira U."/>
            <person name="Santos F.R."/>
            <person name="Vidigal T.H.D.A."/>
            <person name="Brescovit A.D."/>
            <person name="Santos A.J."/>
        </authorList>
    </citation>
    <scope>NUCLEOTIDE SEQUENCE</scope>
    <source>
        <tissue evidence="1">Shoot tissue taken approximately 20 cm above the soil surface</tissue>
    </source>
</reference>
<organism evidence="1">
    <name type="scientific">Arundo donax</name>
    <name type="common">Giant reed</name>
    <name type="synonym">Donax arundinaceus</name>
    <dbReference type="NCBI Taxonomy" id="35708"/>
    <lineage>
        <taxon>Eukaryota</taxon>
        <taxon>Viridiplantae</taxon>
        <taxon>Streptophyta</taxon>
        <taxon>Embryophyta</taxon>
        <taxon>Tracheophyta</taxon>
        <taxon>Spermatophyta</taxon>
        <taxon>Magnoliopsida</taxon>
        <taxon>Liliopsida</taxon>
        <taxon>Poales</taxon>
        <taxon>Poaceae</taxon>
        <taxon>PACMAD clade</taxon>
        <taxon>Arundinoideae</taxon>
        <taxon>Arundineae</taxon>
        <taxon>Arundo</taxon>
    </lineage>
</organism>
<name>A0A0A8XZB5_ARUDO</name>
<evidence type="ECO:0000313" key="1">
    <source>
        <dbReference type="EMBL" id="JAD19196.1"/>
    </source>
</evidence>
<sequence>MNCTLDIHDIMKKKTFIQAEP</sequence>
<protein>
    <submittedName>
        <fullName evidence="1">Uncharacterized protein</fullName>
    </submittedName>
</protein>
<proteinExistence type="predicted"/>